<feature type="region of interest" description="Disordered" evidence="1">
    <location>
        <begin position="200"/>
        <end position="237"/>
    </location>
</feature>
<dbReference type="Proteomes" id="UP000078542">
    <property type="component" value="Unassembled WGS sequence"/>
</dbReference>
<feature type="compositionally biased region" description="Low complexity" evidence="1">
    <location>
        <begin position="211"/>
        <end position="225"/>
    </location>
</feature>
<dbReference type="GO" id="GO:0005667">
    <property type="term" value="C:transcription regulator complex"/>
    <property type="evidence" value="ECO:0007669"/>
    <property type="project" value="TreeGrafter"/>
</dbReference>
<dbReference type="InterPro" id="IPR006578">
    <property type="entry name" value="MADF-dom"/>
</dbReference>
<evidence type="ECO:0000256" key="1">
    <source>
        <dbReference type="SAM" id="MobiDB-lite"/>
    </source>
</evidence>
<dbReference type="InterPro" id="IPR039353">
    <property type="entry name" value="TF_Adf1"/>
</dbReference>
<organism evidence="3 4">
    <name type="scientific">Cyphomyrmex costatus</name>
    <dbReference type="NCBI Taxonomy" id="456900"/>
    <lineage>
        <taxon>Eukaryota</taxon>
        <taxon>Metazoa</taxon>
        <taxon>Ecdysozoa</taxon>
        <taxon>Arthropoda</taxon>
        <taxon>Hexapoda</taxon>
        <taxon>Insecta</taxon>
        <taxon>Pterygota</taxon>
        <taxon>Neoptera</taxon>
        <taxon>Endopterygota</taxon>
        <taxon>Hymenoptera</taxon>
        <taxon>Apocrita</taxon>
        <taxon>Aculeata</taxon>
        <taxon>Formicoidea</taxon>
        <taxon>Formicidae</taxon>
        <taxon>Myrmicinae</taxon>
        <taxon>Cyphomyrmex</taxon>
    </lineage>
</organism>
<accession>A0A151IL37</accession>
<gene>
    <name evidence="3" type="ORF">ALC62_03603</name>
</gene>
<dbReference type="PANTHER" id="PTHR12243">
    <property type="entry name" value="MADF DOMAIN TRANSCRIPTION FACTOR"/>
    <property type="match status" value="1"/>
</dbReference>
<dbReference type="PANTHER" id="PTHR12243:SF67">
    <property type="entry name" value="COREPRESSOR OF PANGOLIN, ISOFORM A-RELATED"/>
    <property type="match status" value="1"/>
</dbReference>
<feature type="domain" description="MADF" evidence="2">
    <location>
        <begin position="68"/>
        <end position="166"/>
    </location>
</feature>
<dbReference type="EMBL" id="KQ977138">
    <property type="protein sequence ID" value="KYN05466.1"/>
    <property type="molecule type" value="Genomic_DNA"/>
</dbReference>
<proteinExistence type="predicted"/>
<evidence type="ECO:0000313" key="4">
    <source>
        <dbReference type="Proteomes" id="UP000078542"/>
    </source>
</evidence>
<dbReference type="SMART" id="SM00595">
    <property type="entry name" value="MADF"/>
    <property type="match status" value="1"/>
</dbReference>
<protein>
    <recommendedName>
        <fullName evidence="2">MADF domain-containing protein</fullName>
    </recommendedName>
</protein>
<evidence type="ECO:0000259" key="2">
    <source>
        <dbReference type="PROSITE" id="PS51029"/>
    </source>
</evidence>
<name>A0A151IL37_9HYME</name>
<evidence type="ECO:0000313" key="3">
    <source>
        <dbReference type="EMBL" id="KYN05466.1"/>
    </source>
</evidence>
<keyword evidence="4" id="KW-1185">Reference proteome</keyword>
<dbReference type="GO" id="GO:0006357">
    <property type="term" value="P:regulation of transcription by RNA polymerase II"/>
    <property type="evidence" value="ECO:0007669"/>
    <property type="project" value="TreeGrafter"/>
</dbReference>
<dbReference type="GO" id="GO:0005634">
    <property type="term" value="C:nucleus"/>
    <property type="evidence" value="ECO:0007669"/>
    <property type="project" value="TreeGrafter"/>
</dbReference>
<dbReference type="AlphaFoldDB" id="A0A151IL37"/>
<sequence>MNELMKHKCFVTYDDKVDVIAVDENKVVTMKTMEKQQQQRNSNRSVSKIDDTTKNSLTALSADAIDELLIETVEQKKALWDHSQGCKNRSKLKTDALWAEVSNIIGDIKSPVECKKRWGYLRDNYTKAKKLMKGYVRSGASAEDGRPVKSSFRFYNRMQFLDTVIQSGPTVSSLPMELVENSDSSNVEGSIDTFIRLRSREESNDSDVQPSSSTDNSANNSASKSRVSKRSRTDNEGITQIENEFMSYLKEFQPVHDPVHSFCDMLGDILRRLPYNIVYLEMELLTQAIEVEKNTERDKQH</sequence>
<dbReference type="PROSITE" id="PS51029">
    <property type="entry name" value="MADF"/>
    <property type="match status" value="1"/>
</dbReference>
<dbReference type="Pfam" id="PF10545">
    <property type="entry name" value="MADF_DNA_bdg"/>
    <property type="match status" value="1"/>
</dbReference>
<reference evidence="3 4" key="1">
    <citation type="submission" date="2016-03" db="EMBL/GenBank/DDBJ databases">
        <title>Cyphomyrmex costatus WGS genome.</title>
        <authorList>
            <person name="Nygaard S."/>
            <person name="Hu H."/>
            <person name="Boomsma J."/>
            <person name="Zhang G."/>
        </authorList>
    </citation>
    <scope>NUCLEOTIDE SEQUENCE [LARGE SCALE GENOMIC DNA]</scope>
    <source>
        <strain evidence="3">MS0001</strain>
        <tissue evidence="3">Whole body</tissue>
    </source>
</reference>